<proteinExistence type="predicted"/>
<keyword evidence="1" id="KW-1133">Transmembrane helix</keyword>
<feature type="domain" description="YrhK" evidence="2">
    <location>
        <begin position="22"/>
        <end position="76"/>
    </location>
</feature>
<feature type="transmembrane region" description="Helical" evidence="1">
    <location>
        <begin position="21"/>
        <end position="46"/>
    </location>
</feature>
<feature type="transmembrane region" description="Helical" evidence="1">
    <location>
        <begin position="52"/>
        <end position="70"/>
    </location>
</feature>
<evidence type="ECO:0000259" key="2">
    <source>
        <dbReference type="Pfam" id="PF14145"/>
    </source>
</evidence>
<reference evidence="4" key="1">
    <citation type="submission" date="2017-01" db="EMBL/GenBank/DDBJ databases">
        <authorList>
            <person name="Varghese N."/>
            <person name="Submissions S."/>
        </authorList>
    </citation>
    <scope>NUCLEOTIDE SEQUENCE [LARGE SCALE GENOMIC DNA]</scope>
    <source>
        <strain evidence="4">DSM 29430</strain>
    </source>
</reference>
<evidence type="ECO:0000256" key="1">
    <source>
        <dbReference type="SAM" id="Phobius"/>
    </source>
</evidence>
<dbReference type="InterPro" id="IPR025424">
    <property type="entry name" value="YrhK_domain"/>
</dbReference>
<dbReference type="RefSeq" id="WP_076450029.1">
    <property type="nucleotide sequence ID" value="NZ_FTOQ01000015.1"/>
</dbReference>
<accession>A0A1N7PFK8</accession>
<keyword evidence="1" id="KW-0812">Transmembrane</keyword>
<keyword evidence="1" id="KW-0472">Membrane</keyword>
<dbReference type="AlphaFoldDB" id="A0A1N7PFK8"/>
<dbReference type="STRING" id="633194.SAMN05421759_11536"/>
<name>A0A1N7PFK8_9RHOB</name>
<gene>
    <name evidence="3" type="ORF">SAMN05421759_11536</name>
</gene>
<sequence length="92" mass="10853">MPLFHQENRDRNDRTRQLYAFYEIAHTLVDFAAAMLFLVGSVLFFWAAYETPAIWCFVWGSMFFAVKPTLRLVREIHLLRIGATERLARAQE</sequence>
<dbReference type="Pfam" id="PF14145">
    <property type="entry name" value="YrhK"/>
    <property type="match status" value="1"/>
</dbReference>
<organism evidence="3 4">
    <name type="scientific">Roseivivax lentus</name>
    <dbReference type="NCBI Taxonomy" id="633194"/>
    <lineage>
        <taxon>Bacteria</taxon>
        <taxon>Pseudomonadati</taxon>
        <taxon>Pseudomonadota</taxon>
        <taxon>Alphaproteobacteria</taxon>
        <taxon>Rhodobacterales</taxon>
        <taxon>Roseobacteraceae</taxon>
        <taxon>Roseivivax</taxon>
    </lineage>
</organism>
<keyword evidence="4" id="KW-1185">Reference proteome</keyword>
<evidence type="ECO:0000313" key="3">
    <source>
        <dbReference type="EMBL" id="SIT09310.1"/>
    </source>
</evidence>
<dbReference type="OrthoDB" id="5862062at2"/>
<protein>
    <submittedName>
        <fullName evidence="3">YrhK-like protein</fullName>
    </submittedName>
</protein>
<dbReference type="Proteomes" id="UP000186684">
    <property type="component" value="Unassembled WGS sequence"/>
</dbReference>
<dbReference type="EMBL" id="FTOQ01000015">
    <property type="protein sequence ID" value="SIT09310.1"/>
    <property type="molecule type" value="Genomic_DNA"/>
</dbReference>
<evidence type="ECO:0000313" key="4">
    <source>
        <dbReference type="Proteomes" id="UP000186684"/>
    </source>
</evidence>